<comment type="caution">
    <text evidence="2">The sequence shown here is derived from an EMBL/GenBank/DDBJ whole genome shotgun (WGS) entry which is preliminary data.</text>
</comment>
<dbReference type="PROSITE" id="PS51186">
    <property type="entry name" value="GNAT"/>
    <property type="match status" value="1"/>
</dbReference>
<organism evidence="2 3">
    <name type="scientific">Macrosiphum euphorbiae</name>
    <name type="common">potato aphid</name>
    <dbReference type="NCBI Taxonomy" id="13131"/>
    <lineage>
        <taxon>Eukaryota</taxon>
        <taxon>Metazoa</taxon>
        <taxon>Ecdysozoa</taxon>
        <taxon>Arthropoda</taxon>
        <taxon>Hexapoda</taxon>
        <taxon>Insecta</taxon>
        <taxon>Pterygota</taxon>
        <taxon>Neoptera</taxon>
        <taxon>Paraneoptera</taxon>
        <taxon>Hemiptera</taxon>
        <taxon>Sternorrhyncha</taxon>
        <taxon>Aphidomorpha</taxon>
        <taxon>Aphidoidea</taxon>
        <taxon>Aphididae</taxon>
        <taxon>Macrosiphini</taxon>
        <taxon>Macrosiphum</taxon>
    </lineage>
</organism>
<evidence type="ECO:0000259" key="1">
    <source>
        <dbReference type="PROSITE" id="PS51186"/>
    </source>
</evidence>
<reference evidence="2 3" key="1">
    <citation type="submission" date="2023-01" db="EMBL/GenBank/DDBJ databases">
        <authorList>
            <person name="Whitehead M."/>
        </authorList>
    </citation>
    <scope>NUCLEOTIDE SEQUENCE [LARGE SCALE GENOMIC DNA]</scope>
</reference>
<name>A0AAV0WM95_9HEMI</name>
<accession>A0AAV0WM95</accession>
<dbReference type="Gene3D" id="3.40.630.30">
    <property type="match status" value="1"/>
</dbReference>
<dbReference type="InterPro" id="IPR016181">
    <property type="entry name" value="Acyl_CoA_acyltransferase"/>
</dbReference>
<dbReference type="InterPro" id="IPR000182">
    <property type="entry name" value="GNAT_dom"/>
</dbReference>
<dbReference type="EMBL" id="CARXXK010000002">
    <property type="protein sequence ID" value="CAI6356878.1"/>
    <property type="molecule type" value="Genomic_DNA"/>
</dbReference>
<dbReference type="GO" id="GO:0008080">
    <property type="term" value="F:N-acetyltransferase activity"/>
    <property type="evidence" value="ECO:0007669"/>
    <property type="project" value="TreeGrafter"/>
</dbReference>
<dbReference type="Proteomes" id="UP001160148">
    <property type="component" value="Unassembled WGS sequence"/>
</dbReference>
<sequence>MVESEPNILMQDWEDDYLVETAIESPRVWTTLYDKIEIQELKSDRFDEVLKMIEEHYIYDEPLIQSSQMHTDNGSVEEYLYLVRTWMKDTLSTVAVEQDTGNLVGFLVCRFNEIHNRDPEFSKDRVYEGTIWKELQKFKHYLTKRGNAYKHNNVDRMLEVYLWFVLPQYRNKGIGTELLRNVMERQLPEYGWFNIQVISGVFTDKVSQHIAESLGMVTLYEFVYSAWTTANKATDEQIEFFKEIVRENYLAKVMSVKIGESSSVHSGRQSNVIEEQDIIM</sequence>
<proteinExistence type="predicted"/>
<keyword evidence="3" id="KW-1185">Reference proteome</keyword>
<dbReference type="PANTHER" id="PTHR20905:SF28">
    <property type="entry name" value="GH28833P-RELATED"/>
    <property type="match status" value="1"/>
</dbReference>
<dbReference type="AlphaFoldDB" id="A0AAV0WM95"/>
<protein>
    <recommendedName>
        <fullName evidence="1">N-acetyltransferase domain-containing protein</fullName>
    </recommendedName>
</protein>
<dbReference type="SUPFAM" id="SSF55729">
    <property type="entry name" value="Acyl-CoA N-acyltransferases (Nat)"/>
    <property type="match status" value="1"/>
</dbReference>
<dbReference type="Pfam" id="PF00583">
    <property type="entry name" value="Acetyltransf_1"/>
    <property type="match status" value="1"/>
</dbReference>
<feature type="domain" description="N-acetyltransferase" evidence="1">
    <location>
        <begin position="36"/>
        <end position="259"/>
    </location>
</feature>
<dbReference type="CDD" id="cd04301">
    <property type="entry name" value="NAT_SF"/>
    <property type="match status" value="1"/>
</dbReference>
<dbReference type="PANTHER" id="PTHR20905">
    <property type="entry name" value="N-ACETYLTRANSFERASE-RELATED"/>
    <property type="match status" value="1"/>
</dbReference>
<evidence type="ECO:0000313" key="3">
    <source>
        <dbReference type="Proteomes" id="UP001160148"/>
    </source>
</evidence>
<gene>
    <name evidence="2" type="ORF">MEUPH1_LOCUS12565</name>
</gene>
<evidence type="ECO:0000313" key="2">
    <source>
        <dbReference type="EMBL" id="CAI6356878.1"/>
    </source>
</evidence>